<evidence type="ECO:0000256" key="8">
    <source>
        <dbReference type="ARBA" id="ARBA00022801"/>
    </source>
</evidence>
<evidence type="ECO:0000256" key="6">
    <source>
        <dbReference type="ARBA" id="ARBA00022556"/>
    </source>
</evidence>
<evidence type="ECO:0000256" key="1">
    <source>
        <dbReference type="ARBA" id="ARBA00001947"/>
    </source>
</evidence>
<evidence type="ECO:0000256" key="4">
    <source>
        <dbReference type="ARBA" id="ARBA00012745"/>
    </source>
</evidence>
<dbReference type="InterPro" id="IPR004463">
    <property type="entry name" value="UDP-acyl_GlcNac_deAcase"/>
</dbReference>
<comment type="pathway">
    <text evidence="3 12">Glycolipid biosynthesis; lipid IV(A) biosynthesis; lipid IV(A) from (3R)-3-hydroxytetradecanoyl-[acyl-carrier-protein] and UDP-N-acetyl-alpha-D-glucosamine: step 2/6.</text>
</comment>
<keyword evidence="14" id="KW-1185">Reference proteome</keyword>
<feature type="binding site" evidence="12">
    <location>
        <position position="79"/>
    </location>
    <ligand>
        <name>Zn(2+)</name>
        <dbReference type="ChEBI" id="CHEBI:29105"/>
    </ligand>
</feature>
<comment type="catalytic activity">
    <reaction evidence="11 12">
        <text>a UDP-3-O-[(3R)-3-hydroxyacyl]-N-acetyl-alpha-D-glucosamine + H2O = a UDP-3-O-[(3R)-3-hydroxyacyl]-alpha-D-glucosamine + acetate</text>
        <dbReference type="Rhea" id="RHEA:67816"/>
        <dbReference type="ChEBI" id="CHEBI:15377"/>
        <dbReference type="ChEBI" id="CHEBI:30089"/>
        <dbReference type="ChEBI" id="CHEBI:137740"/>
        <dbReference type="ChEBI" id="CHEBI:173225"/>
        <dbReference type="EC" id="3.5.1.108"/>
    </reaction>
</comment>
<dbReference type="Gene3D" id="3.30.1700.10">
    <property type="entry name" value="lpxc deacetylase, domain 2"/>
    <property type="match status" value="1"/>
</dbReference>
<dbReference type="AlphaFoldDB" id="A0A9J6PB90"/>
<dbReference type="EC" id="3.5.1.108" evidence="4 12"/>
<dbReference type="NCBIfam" id="TIGR00325">
    <property type="entry name" value="lpxC"/>
    <property type="match status" value="1"/>
</dbReference>
<dbReference type="GO" id="GO:0046872">
    <property type="term" value="F:metal ion binding"/>
    <property type="evidence" value="ECO:0007669"/>
    <property type="project" value="UniProtKB-KW"/>
</dbReference>
<accession>A0A9J6PB90</accession>
<evidence type="ECO:0000256" key="3">
    <source>
        <dbReference type="ARBA" id="ARBA00005002"/>
    </source>
</evidence>
<keyword evidence="9 12" id="KW-0862">Zinc</keyword>
<keyword evidence="5 12" id="KW-0444">Lipid biosynthesis</keyword>
<dbReference type="GO" id="GO:0016020">
    <property type="term" value="C:membrane"/>
    <property type="evidence" value="ECO:0007669"/>
    <property type="project" value="GOC"/>
</dbReference>
<dbReference type="EMBL" id="JAMZFT010000001">
    <property type="protein sequence ID" value="MCP1334960.1"/>
    <property type="molecule type" value="Genomic_DNA"/>
</dbReference>
<comment type="cofactor">
    <cofactor evidence="1 12">
        <name>Zn(2+)</name>
        <dbReference type="ChEBI" id="CHEBI:29105"/>
    </cofactor>
</comment>
<dbReference type="GO" id="GO:0009245">
    <property type="term" value="P:lipid A biosynthetic process"/>
    <property type="evidence" value="ECO:0007669"/>
    <property type="project" value="UniProtKB-UniRule"/>
</dbReference>
<evidence type="ECO:0000256" key="12">
    <source>
        <dbReference type="HAMAP-Rule" id="MF_00388"/>
    </source>
</evidence>
<dbReference type="HAMAP" id="MF_00388">
    <property type="entry name" value="LpxC"/>
    <property type="match status" value="1"/>
</dbReference>
<evidence type="ECO:0000256" key="5">
    <source>
        <dbReference type="ARBA" id="ARBA00022516"/>
    </source>
</evidence>
<dbReference type="InterPro" id="IPR015870">
    <property type="entry name" value="UDP-acyl_N-AcGlcN_deAcase_N"/>
</dbReference>
<name>A0A9J6PB90_9PROT</name>
<dbReference type="RefSeq" id="WP_269330921.1">
    <property type="nucleotide sequence ID" value="NZ_JAMZFT010000001.1"/>
</dbReference>
<protein>
    <recommendedName>
        <fullName evidence="4 12">UDP-3-O-acyl-N-acetylglucosamine deacetylase</fullName>
        <shortName evidence="12">UDP-3-O-acyl-GlcNAc deacetylase</shortName>
        <ecNumber evidence="4 12">3.5.1.108</ecNumber>
    </recommendedName>
    <alternativeName>
        <fullName evidence="12">UDP-3-O-[R-3-hydroxymyristoyl]-N-acetylglucosamine deacetylase</fullName>
    </alternativeName>
</protein>
<evidence type="ECO:0000256" key="2">
    <source>
        <dbReference type="ARBA" id="ARBA00002923"/>
    </source>
</evidence>
<comment type="similarity">
    <text evidence="12">Belongs to the LpxC family.</text>
</comment>
<comment type="caution">
    <text evidence="13">The sequence shown here is derived from an EMBL/GenBank/DDBJ whole genome shotgun (WGS) entry which is preliminary data.</text>
</comment>
<comment type="function">
    <text evidence="2 12">Catalyzes the hydrolysis of UDP-3-O-myristoyl-N-acetylglucosamine to form UDP-3-O-myristoylglucosamine and acetate, the committed step in lipid A biosynthesis.</text>
</comment>
<proteinExistence type="inferred from homology"/>
<organism evidence="13 14">
    <name type="scientific">Futiania mangrovi</name>
    <dbReference type="NCBI Taxonomy" id="2959716"/>
    <lineage>
        <taxon>Bacteria</taxon>
        <taxon>Pseudomonadati</taxon>
        <taxon>Pseudomonadota</taxon>
        <taxon>Alphaproteobacteria</taxon>
        <taxon>Futianiales</taxon>
        <taxon>Futianiaceae</taxon>
        <taxon>Futiania</taxon>
    </lineage>
</organism>
<dbReference type="Gene3D" id="3.30.230.20">
    <property type="entry name" value="lpxc deacetylase, domain 1"/>
    <property type="match status" value="1"/>
</dbReference>
<sequence>MLQTTIRNSINCTGTGLHSGETVRMCLRPAPAATGIVFVRTDLERRIAKVPAMWDLVTETTLGTTLTNEHGVSVATVEHLMSALAGAGIDNVFVELDGREVPIMDGSSAPFLFLIDCAGIRRQESPRTAIEILETVRVEEGDKWVTLEPADRFEVSFSIDFPTPVIASQSFDLVVNEETYKAELARARTFGFAPEVDYLRSRGLARGGSLDNAVVIDGDRVLNEGGLRFEDEFVRHKALDAVGDLYLAGAPILGRYTGHKAGHALNNRLLRALFAEADAWRTVPMTRGVVRSAAPAFAAVAL</sequence>
<dbReference type="PANTHER" id="PTHR33694:SF1">
    <property type="entry name" value="UDP-3-O-ACYL-N-ACETYLGLUCOSAMINE DEACETYLASE 1, MITOCHONDRIAL-RELATED"/>
    <property type="match status" value="1"/>
</dbReference>
<evidence type="ECO:0000256" key="9">
    <source>
        <dbReference type="ARBA" id="ARBA00022833"/>
    </source>
</evidence>
<keyword evidence="7 12" id="KW-0479">Metal-binding</keyword>
<dbReference type="Proteomes" id="UP001055804">
    <property type="component" value="Unassembled WGS sequence"/>
</dbReference>
<evidence type="ECO:0000313" key="14">
    <source>
        <dbReference type="Proteomes" id="UP001055804"/>
    </source>
</evidence>
<dbReference type="GO" id="GO:0103117">
    <property type="term" value="F:UDP-3-O-acyl-N-acetylglucosamine deacetylase activity"/>
    <property type="evidence" value="ECO:0007669"/>
    <property type="project" value="UniProtKB-UniRule"/>
</dbReference>
<evidence type="ECO:0000256" key="10">
    <source>
        <dbReference type="ARBA" id="ARBA00023098"/>
    </source>
</evidence>
<feature type="binding site" evidence="12">
    <location>
        <position position="236"/>
    </location>
    <ligand>
        <name>Zn(2+)</name>
        <dbReference type="ChEBI" id="CHEBI:29105"/>
    </ligand>
</feature>
<dbReference type="SUPFAM" id="SSF54211">
    <property type="entry name" value="Ribosomal protein S5 domain 2-like"/>
    <property type="match status" value="2"/>
</dbReference>
<dbReference type="InterPro" id="IPR011334">
    <property type="entry name" value="UDP-acyl_GlcNac_deAcase_C"/>
</dbReference>
<dbReference type="PANTHER" id="PTHR33694">
    <property type="entry name" value="UDP-3-O-ACYL-N-ACETYLGLUCOSAMINE DEACETYLASE 1, MITOCHONDRIAL-RELATED"/>
    <property type="match status" value="1"/>
</dbReference>
<keyword evidence="10 12" id="KW-0443">Lipid metabolism</keyword>
<keyword evidence="8 12" id="KW-0378">Hydrolase</keyword>
<evidence type="ECO:0000313" key="13">
    <source>
        <dbReference type="EMBL" id="MCP1334960.1"/>
    </source>
</evidence>
<evidence type="ECO:0000256" key="7">
    <source>
        <dbReference type="ARBA" id="ARBA00022723"/>
    </source>
</evidence>
<dbReference type="Pfam" id="PF03331">
    <property type="entry name" value="LpxC"/>
    <property type="match status" value="1"/>
</dbReference>
<keyword evidence="6 12" id="KW-0441">Lipid A biosynthesis</keyword>
<dbReference type="InterPro" id="IPR020568">
    <property type="entry name" value="Ribosomal_Su5_D2-typ_SF"/>
</dbReference>
<reference evidence="13" key="1">
    <citation type="submission" date="2022-06" db="EMBL/GenBank/DDBJ databases">
        <title>Isolation and Genomics of Futiania mangrovii gen. nov., sp. nov., a Rare and Metabolically-versatile member in the Class Alphaproteobacteria.</title>
        <authorList>
            <person name="Liu L."/>
            <person name="Huang W.-C."/>
            <person name="Pan J."/>
            <person name="Li J."/>
            <person name="Huang Y."/>
            <person name="Du H."/>
            <person name="Liu Y."/>
            <person name="Li M."/>
        </authorList>
    </citation>
    <scope>NUCLEOTIDE SEQUENCE</scope>
    <source>
        <strain evidence="13">FT118</strain>
    </source>
</reference>
<gene>
    <name evidence="12 13" type="primary">lpxC</name>
    <name evidence="13" type="ORF">NJQ99_00900</name>
</gene>
<feature type="active site" description="Proton donor" evidence="12">
    <location>
        <position position="263"/>
    </location>
</feature>
<evidence type="ECO:0000256" key="11">
    <source>
        <dbReference type="ARBA" id="ARBA00024535"/>
    </source>
</evidence>
<feature type="binding site" evidence="12">
    <location>
        <position position="240"/>
    </location>
    <ligand>
        <name>Zn(2+)</name>
        <dbReference type="ChEBI" id="CHEBI:29105"/>
    </ligand>
</feature>